<organism evidence="5 6">
    <name type="scientific">Nonomuraea indica</name>
    <dbReference type="NCBI Taxonomy" id="1581193"/>
    <lineage>
        <taxon>Bacteria</taxon>
        <taxon>Bacillati</taxon>
        <taxon>Actinomycetota</taxon>
        <taxon>Actinomycetes</taxon>
        <taxon>Streptosporangiales</taxon>
        <taxon>Streptosporangiaceae</taxon>
        <taxon>Nonomuraea</taxon>
    </lineage>
</organism>
<feature type="domain" description="Methyltransferase type 11" evidence="4">
    <location>
        <begin position="44"/>
        <end position="138"/>
    </location>
</feature>
<dbReference type="GO" id="GO:0032259">
    <property type="term" value="P:methylation"/>
    <property type="evidence" value="ECO:0007669"/>
    <property type="project" value="UniProtKB-KW"/>
</dbReference>
<keyword evidence="6" id="KW-1185">Reference proteome</keyword>
<evidence type="ECO:0000313" key="6">
    <source>
        <dbReference type="Proteomes" id="UP001612928"/>
    </source>
</evidence>
<keyword evidence="2 5" id="KW-0808">Transferase</keyword>
<protein>
    <submittedName>
        <fullName evidence="5">Class I SAM-dependent methyltransferase</fullName>
        <ecNumber evidence="5">2.1.1.-</ecNumber>
    </submittedName>
</protein>
<sequence>MTNSPQMARFFDELADGYDNDHHDEIARLLLDLARPAPGAVVADVACGNGAIALDLARMGVATPVLAVDISSGMIAVGRDRAERAGLTDAIDWRVAPAVPLPVPDASLDLVLCSSALHFLGSGALSDWRRALRSGGRVGFTLPVASHFRPTGPFVELLAPDVPIPDTVDDALAFVATAGFVEAEARLAQVGSRSVIATVATRP</sequence>
<evidence type="ECO:0000256" key="3">
    <source>
        <dbReference type="ARBA" id="ARBA00022691"/>
    </source>
</evidence>
<comment type="caution">
    <text evidence="5">The sequence shown here is derived from an EMBL/GenBank/DDBJ whole genome shotgun (WGS) entry which is preliminary data.</text>
</comment>
<dbReference type="EMBL" id="JBITMB010000009">
    <property type="protein sequence ID" value="MFI7444787.1"/>
    <property type="molecule type" value="Genomic_DNA"/>
</dbReference>
<dbReference type="CDD" id="cd02440">
    <property type="entry name" value="AdoMet_MTases"/>
    <property type="match status" value="1"/>
</dbReference>
<dbReference type="Gene3D" id="3.40.50.150">
    <property type="entry name" value="Vaccinia Virus protein VP39"/>
    <property type="match status" value="1"/>
</dbReference>
<keyword evidence="1 5" id="KW-0489">Methyltransferase</keyword>
<proteinExistence type="predicted"/>
<dbReference type="InterPro" id="IPR029063">
    <property type="entry name" value="SAM-dependent_MTases_sf"/>
</dbReference>
<dbReference type="RefSeq" id="WP_101790191.1">
    <property type="nucleotide sequence ID" value="NZ_JBITMB010000009.1"/>
</dbReference>
<keyword evidence="3" id="KW-0949">S-adenosyl-L-methionine</keyword>
<dbReference type="PANTHER" id="PTHR43464">
    <property type="entry name" value="METHYLTRANSFERASE"/>
    <property type="match status" value="1"/>
</dbReference>
<accession>A0ABW8AFH0</accession>
<dbReference type="InterPro" id="IPR013216">
    <property type="entry name" value="Methyltransf_11"/>
</dbReference>
<dbReference type="Proteomes" id="UP001612928">
    <property type="component" value="Unassembled WGS sequence"/>
</dbReference>
<evidence type="ECO:0000256" key="1">
    <source>
        <dbReference type="ARBA" id="ARBA00022603"/>
    </source>
</evidence>
<evidence type="ECO:0000259" key="4">
    <source>
        <dbReference type="Pfam" id="PF08241"/>
    </source>
</evidence>
<dbReference type="GO" id="GO:0008168">
    <property type="term" value="F:methyltransferase activity"/>
    <property type="evidence" value="ECO:0007669"/>
    <property type="project" value="UniProtKB-KW"/>
</dbReference>
<dbReference type="SUPFAM" id="SSF53335">
    <property type="entry name" value="S-adenosyl-L-methionine-dependent methyltransferases"/>
    <property type="match status" value="1"/>
</dbReference>
<evidence type="ECO:0000256" key="2">
    <source>
        <dbReference type="ARBA" id="ARBA00022679"/>
    </source>
</evidence>
<name>A0ABW8AFH0_9ACTN</name>
<gene>
    <name evidence="5" type="ORF">ACIBP5_32850</name>
</gene>
<evidence type="ECO:0000313" key="5">
    <source>
        <dbReference type="EMBL" id="MFI7444787.1"/>
    </source>
</evidence>
<dbReference type="EC" id="2.1.1.-" evidence="5"/>
<dbReference type="Pfam" id="PF08241">
    <property type="entry name" value="Methyltransf_11"/>
    <property type="match status" value="1"/>
</dbReference>
<reference evidence="5 6" key="1">
    <citation type="submission" date="2024-10" db="EMBL/GenBank/DDBJ databases">
        <title>The Natural Products Discovery Center: Release of the First 8490 Sequenced Strains for Exploring Actinobacteria Biosynthetic Diversity.</title>
        <authorList>
            <person name="Kalkreuter E."/>
            <person name="Kautsar S.A."/>
            <person name="Yang D."/>
            <person name="Bader C.D."/>
            <person name="Teijaro C.N."/>
            <person name="Fluegel L."/>
            <person name="Davis C.M."/>
            <person name="Simpson J.R."/>
            <person name="Lauterbach L."/>
            <person name="Steele A.D."/>
            <person name="Gui C."/>
            <person name="Meng S."/>
            <person name="Li G."/>
            <person name="Viehrig K."/>
            <person name="Ye F."/>
            <person name="Su P."/>
            <person name="Kiefer A.F."/>
            <person name="Nichols A."/>
            <person name="Cepeda A.J."/>
            <person name="Yan W."/>
            <person name="Fan B."/>
            <person name="Jiang Y."/>
            <person name="Adhikari A."/>
            <person name="Zheng C.-J."/>
            <person name="Schuster L."/>
            <person name="Cowan T.M."/>
            <person name="Smanski M.J."/>
            <person name="Chevrette M.G."/>
            <person name="De Carvalho L.P.S."/>
            <person name="Shen B."/>
        </authorList>
    </citation>
    <scope>NUCLEOTIDE SEQUENCE [LARGE SCALE GENOMIC DNA]</scope>
    <source>
        <strain evidence="5 6">NPDC049503</strain>
    </source>
</reference>
<dbReference type="PANTHER" id="PTHR43464:SF19">
    <property type="entry name" value="UBIQUINONE BIOSYNTHESIS O-METHYLTRANSFERASE, MITOCHONDRIAL"/>
    <property type="match status" value="1"/>
</dbReference>